<sequence length="220" mass="23684">MSAALFRWLRPMEKNKRWQWPVVALAFVVGLSGMAFGQRWFDRYQQAPVLDQLRSTEGVERAWIAPDGGARALWVRLQPVDDLPGTVDAIRRAAASGRLGRVDEIVLVDGRTPALSAASRELSLALHEGASTGAFTEMAQRVRARARELGIEVGGIFADGTSVYVMLQSPDGGYLYEVVPRPQNPAPGPGTLASLPVRVVGMEAVQELAAGGPPRGGEAR</sequence>
<dbReference type="EMBL" id="CP141615">
    <property type="protein sequence ID" value="WRP18586.1"/>
    <property type="molecule type" value="Genomic_DNA"/>
</dbReference>
<gene>
    <name evidence="1" type="ORF">U7230_06175</name>
</gene>
<proteinExistence type="predicted"/>
<protein>
    <submittedName>
        <fullName evidence="1">Uncharacterized protein</fullName>
    </submittedName>
</protein>
<evidence type="ECO:0000313" key="2">
    <source>
        <dbReference type="Proteomes" id="UP001332192"/>
    </source>
</evidence>
<dbReference type="Proteomes" id="UP001332192">
    <property type="component" value="Chromosome"/>
</dbReference>
<evidence type="ECO:0000313" key="1">
    <source>
        <dbReference type="EMBL" id="WRP18586.1"/>
    </source>
</evidence>
<reference evidence="1 2" key="1">
    <citation type="journal article" date="2024" name="Front. Microbiol.">
        <title>Novel thermophilic genera Geochorda gen. nov. and Carboxydochorda gen. nov. from the deep terrestrial subsurface reveal the ecophysiological diversity in the class Limnochordia.</title>
        <authorList>
            <person name="Karnachuk O.V."/>
            <person name="Lukina A.P."/>
            <person name="Avakyan M.R."/>
            <person name="Kadnikov V.V."/>
            <person name="Begmatov S."/>
            <person name="Beletsky A.V."/>
            <person name="Vlasova K.G."/>
            <person name="Novikov A.A."/>
            <person name="Shcherbakova V.A."/>
            <person name="Mardanov A.V."/>
            <person name="Ravin N.V."/>
        </authorList>
    </citation>
    <scope>NUCLEOTIDE SEQUENCE [LARGE SCALE GENOMIC DNA]</scope>
    <source>
        <strain evidence="1 2">L945</strain>
    </source>
</reference>
<accession>A0ABZ1C1C4</accession>
<dbReference type="RefSeq" id="WP_324717859.1">
    <property type="nucleotide sequence ID" value="NZ_CP141615.1"/>
</dbReference>
<keyword evidence="2" id="KW-1185">Reference proteome</keyword>
<organism evidence="1 2">
    <name type="scientific">Carboxydichorda subterranea</name>
    <dbReference type="NCBI Taxonomy" id="3109565"/>
    <lineage>
        <taxon>Bacteria</taxon>
        <taxon>Bacillati</taxon>
        <taxon>Bacillota</taxon>
        <taxon>Limnochordia</taxon>
        <taxon>Limnochordales</taxon>
        <taxon>Geochordaceae</taxon>
        <taxon>Carboxydichorda</taxon>
    </lineage>
</organism>
<name>A0ABZ1C1C4_9FIRM</name>